<feature type="domain" description="D-alanyl-D-alanine carboxypeptidase-like core" evidence="2">
    <location>
        <begin position="211"/>
        <end position="275"/>
    </location>
</feature>
<evidence type="ECO:0000313" key="4">
    <source>
        <dbReference type="Proteomes" id="UP001169063"/>
    </source>
</evidence>
<keyword evidence="3" id="KW-0121">Carboxypeptidase</keyword>
<dbReference type="EMBL" id="JAUKTR010000001">
    <property type="protein sequence ID" value="MDO1558676.1"/>
    <property type="molecule type" value="Genomic_DNA"/>
</dbReference>
<dbReference type="Proteomes" id="UP001169063">
    <property type="component" value="Unassembled WGS sequence"/>
</dbReference>
<dbReference type="GO" id="GO:0004180">
    <property type="term" value="F:carboxypeptidase activity"/>
    <property type="evidence" value="ECO:0007669"/>
    <property type="project" value="UniProtKB-KW"/>
</dbReference>
<proteinExistence type="predicted"/>
<dbReference type="Pfam" id="PF02557">
    <property type="entry name" value="VanY"/>
    <property type="match status" value="1"/>
</dbReference>
<evidence type="ECO:0000313" key="3">
    <source>
        <dbReference type="EMBL" id="MDO1558676.1"/>
    </source>
</evidence>
<keyword evidence="1" id="KW-0732">Signal</keyword>
<gene>
    <name evidence="3" type="ORF">Q0812_04455</name>
</gene>
<keyword evidence="4" id="KW-1185">Reference proteome</keyword>
<comment type="caution">
    <text evidence="3">The sequence shown here is derived from an EMBL/GenBank/DDBJ whole genome shotgun (WGS) entry which is preliminary data.</text>
</comment>
<dbReference type="Gene3D" id="3.30.1380.10">
    <property type="match status" value="1"/>
</dbReference>
<protein>
    <submittedName>
        <fullName evidence="3">D-alanyl-D-alanine carboxypeptidase family protein</fullName>
    </submittedName>
</protein>
<evidence type="ECO:0000259" key="2">
    <source>
        <dbReference type="Pfam" id="PF02557"/>
    </source>
</evidence>
<dbReference type="RefSeq" id="WP_302109078.1">
    <property type="nucleotide sequence ID" value="NZ_JAUKTR010000001.1"/>
</dbReference>
<name>A0ABT8SJV8_9CAUL</name>
<feature type="chain" id="PRO_5045880849" evidence="1">
    <location>
        <begin position="19"/>
        <end position="287"/>
    </location>
</feature>
<sequence>MAALFFGLVLATGGPAVAQETAYATPCRAHAEFAGAAEANAASLDTLEWSPFGPETGWEAYAPAVMREIGTDCPPYTPDFAGALAAWQTRWDLAPTGVFGPEAFQVLKGLWQERRPFVMARFRDECPPPPPPSALRVMDESEDAGFREGRFLRGDVLAWYRAMVRDARAADPAIAADPELLTLFSGYRAPEDDQLRCETEGGCDGVRRAVCSPHRTGTAIDLYVGRLPGETADSTRPQNRLHQSRGPAYRWLMANAHRYGFVNYLYEPWHWEWVGPPGAETRTASAP</sequence>
<keyword evidence="3" id="KW-0645">Protease</keyword>
<dbReference type="SUPFAM" id="SSF55166">
    <property type="entry name" value="Hedgehog/DD-peptidase"/>
    <property type="match status" value="1"/>
</dbReference>
<dbReference type="InterPro" id="IPR003709">
    <property type="entry name" value="VanY-like_core_dom"/>
</dbReference>
<organism evidence="3 4">
    <name type="scientific">Peiella sedimenti</name>
    <dbReference type="NCBI Taxonomy" id="3061083"/>
    <lineage>
        <taxon>Bacteria</taxon>
        <taxon>Pseudomonadati</taxon>
        <taxon>Pseudomonadota</taxon>
        <taxon>Alphaproteobacteria</taxon>
        <taxon>Caulobacterales</taxon>
        <taxon>Caulobacteraceae</taxon>
        <taxon>Peiella</taxon>
    </lineage>
</organism>
<keyword evidence="3" id="KW-0378">Hydrolase</keyword>
<reference evidence="3" key="1">
    <citation type="submission" date="2023-07" db="EMBL/GenBank/DDBJ databases">
        <title>Brevundimonas soil sp. nov., isolated from the soil of chemical plant.</title>
        <authorList>
            <person name="Wu N."/>
        </authorList>
    </citation>
    <scope>NUCLEOTIDE SEQUENCE</scope>
    <source>
        <strain evidence="3">XZ-24</strain>
    </source>
</reference>
<dbReference type="InterPro" id="IPR009045">
    <property type="entry name" value="Zn_M74/Hedgehog-like"/>
</dbReference>
<feature type="signal peptide" evidence="1">
    <location>
        <begin position="1"/>
        <end position="18"/>
    </location>
</feature>
<accession>A0ABT8SJV8</accession>
<evidence type="ECO:0000256" key="1">
    <source>
        <dbReference type="SAM" id="SignalP"/>
    </source>
</evidence>